<dbReference type="GO" id="GO:0016020">
    <property type="term" value="C:membrane"/>
    <property type="evidence" value="ECO:0007669"/>
    <property type="project" value="InterPro"/>
</dbReference>
<evidence type="ECO:0000313" key="4">
    <source>
        <dbReference type="Proteomes" id="UP000308802"/>
    </source>
</evidence>
<organism evidence="3 4">
    <name type="scientific">Aureobasidium pullulans</name>
    <name type="common">Black yeast</name>
    <name type="synonym">Pullularia pullulans</name>
    <dbReference type="NCBI Taxonomy" id="5580"/>
    <lineage>
        <taxon>Eukaryota</taxon>
        <taxon>Fungi</taxon>
        <taxon>Dikarya</taxon>
        <taxon>Ascomycota</taxon>
        <taxon>Pezizomycotina</taxon>
        <taxon>Dothideomycetes</taxon>
        <taxon>Dothideomycetidae</taxon>
        <taxon>Dothideales</taxon>
        <taxon>Saccotheciaceae</taxon>
        <taxon>Aureobasidium</taxon>
    </lineage>
</organism>
<feature type="transmembrane region" description="Helical" evidence="1">
    <location>
        <begin position="141"/>
        <end position="162"/>
    </location>
</feature>
<protein>
    <recommendedName>
        <fullName evidence="5">Membrane fusion mating protein FIG1</fullName>
    </recommendedName>
</protein>
<dbReference type="PANTHER" id="PTHR28092:SF1">
    <property type="entry name" value="FACTOR-INDUCED GENE 1 PROTEIN"/>
    <property type="match status" value="1"/>
</dbReference>
<evidence type="ECO:0008006" key="5">
    <source>
        <dbReference type="Google" id="ProtNLM"/>
    </source>
</evidence>
<sequence length="224" mass="23770">MMISIGAVVLSCVVLAGCSSRLPTVFVMGGRTATNHSGSDTQQSIELRAGYFGVCSRSNGLQWVCGDEARRESIQASNETDLVGLLHHFQSGVLFPGLLILSAVLTSVTMAGLATFPGWHEETDRETGSMVDVKPLPSRKISAICAACITLSTLFSLTAATWQHVAATSSASVVKHAFDKGWDTEVGSVAAGLVWASFFMNAIVMAGLIVIIYSINLLDRLTDE</sequence>
<keyword evidence="1" id="KW-0812">Transmembrane</keyword>
<gene>
    <name evidence="3" type="ORF">D6D19_10310</name>
</gene>
<reference evidence="3 4" key="1">
    <citation type="submission" date="2018-10" db="EMBL/GenBank/DDBJ databases">
        <title>Fifty Aureobasidium pullulans genomes reveal a recombining polyextremotolerant generalist.</title>
        <authorList>
            <person name="Gostincar C."/>
            <person name="Turk M."/>
            <person name="Zajc J."/>
            <person name="Gunde-Cimerman N."/>
        </authorList>
    </citation>
    <scope>NUCLEOTIDE SEQUENCE [LARGE SCALE GENOMIC DNA]</scope>
    <source>
        <strain evidence="3 4">EXF-10659</strain>
    </source>
</reference>
<dbReference type="EMBL" id="QZAO01000740">
    <property type="protein sequence ID" value="THW59135.1"/>
    <property type="molecule type" value="Genomic_DNA"/>
</dbReference>
<evidence type="ECO:0000313" key="3">
    <source>
        <dbReference type="EMBL" id="THW59135.1"/>
    </source>
</evidence>
<dbReference type="GO" id="GO:0000747">
    <property type="term" value="P:conjugation with cellular fusion"/>
    <property type="evidence" value="ECO:0007669"/>
    <property type="project" value="TreeGrafter"/>
</dbReference>
<keyword evidence="1" id="KW-1133">Transmembrane helix</keyword>
<accession>A0A4S8Z6P4</accession>
<dbReference type="Proteomes" id="UP000308802">
    <property type="component" value="Unassembled WGS sequence"/>
</dbReference>
<proteinExistence type="predicted"/>
<keyword evidence="1" id="KW-0472">Membrane</keyword>
<dbReference type="InterPro" id="IPR033481">
    <property type="entry name" value="Dni1/Fig1"/>
</dbReference>
<keyword evidence="2" id="KW-0732">Signal</keyword>
<dbReference type="GO" id="GO:0043332">
    <property type="term" value="C:mating projection tip"/>
    <property type="evidence" value="ECO:0007669"/>
    <property type="project" value="TreeGrafter"/>
</dbReference>
<dbReference type="PANTHER" id="PTHR28092">
    <property type="entry name" value="FACTOR-INDUCED GENE 1 PROTEIN"/>
    <property type="match status" value="1"/>
</dbReference>
<name>A0A4S8Z6P4_AURPU</name>
<feature type="chain" id="PRO_5020887285" description="Membrane fusion mating protein FIG1" evidence="2">
    <location>
        <begin position="21"/>
        <end position="224"/>
    </location>
</feature>
<feature type="transmembrane region" description="Helical" evidence="1">
    <location>
        <begin position="193"/>
        <end position="218"/>
    </location>
</feature>
<evidence type="ECO:0000256" key="2">
    <source>
        <dbReference type="SAM" id="SignalP"/>
    </source>
</evidence>
<dbReference type="AlphaFoldDB" id="A0A4S8Z6P4"/>
<comment type="caution">
    <text evidence="3">The sequence shown here is derived from an EMBL/GenBank/DDBJ whole genome shotgun (WGS) entry which is preliminary data.</text>
</comment>
<evidence type="ECO:0000256" key="1">
    <source>
        <dbReference type="SAM" id="Phobius"/>
    </source>
</evidence>
<feature type="signal peptide" evidence="2">
    <location>
        <begin position="1"/>
        <end position="20"/>
    </location>
</feature>
<dbReference type="Pfam" id="PF12351">
    <property type="entry name" value="Fig1"/>
    <property type="match status" value="1"/>
</dbReference>
<feature type="transmembrane region" description="Helical" evidence="1">
    <location>
        <begin position="93"/>
        <end position="120"/>
    </location>
</feature>